<dbReference type="EMBL" id="JAGTXO010000003">
    <property type="protein sequence ID" value="KAG8469271.1"/>
    <property type="molecule type" value="Genomic_DNA"/>
</dbReference>
<dbReference type="PANTHER" id="PTHR11863">
    <property type="entry name" value="STEROL DESATURASE"/>
    <property type="match status" value="1"/>
</dbReference>
<comment type="subcellular location">
    <subcellularLocation>
        <location evidence="1">Membrane</location>
    </subcellularLocation>
</comment>
<keyword evidence="4 5" id="KW-0472">Membrane</keyword>
<reference evidence="7" key="1">
    <citation type="submission" date="2021-05" db="EMBL/GenBank/DDBJ databases">
        <title>The genome of the haptophyte Pavlova lutheri (Diacronema luteri, Pavlovales) - a model for lipid biosynthesis in eukaryotic algae.</title>
        <authorList>
            <person name="Hulatt C.J."/>
            <person name="Posewitz M.C."/>
        </authorList>
    </citation>
    <scope>NUCLEOTIDE SEQUENCE</scope>
    <source>
        <strain evidence="7">NIVA-4/92</strain>
    </source>
</reference>
<dbReference type="Pfam" id="PF04116">
    <property type="entry name" value="FA_hydroxylase"/>
    <property type="match status" value="1"/>
</dbReference>
<feature type="domain" description="Fatty acid hydroxylase" evidence="6">
    <location>
        <begin position="243"/>
        <end position="371"/>
    </location>
</feature>
<protein>
    <recommendedName>
        <fullName evidence="6">Fatty acid hydroxylase domain-containing protein</fullName>
    </recommendedName>
</protein>
<evidence type="ECO:0000313" key="7">
    <source>
        <dbReference type="EMBL" id="KAG8469271.1"/>
    </source>
</evidence>
<dbReference type="GO" id="GO:0005506">
    <property type="term" value="F:iron ion binding"/>
    <property type="evidence" value="ECO:0007669"/>
    <property type="project" value="InterPro"/>
</dbReference>
<evidence type="ECO:0000313" key="8">
    <source>
        <dbReference type="Proteomes" id="UP000751190"/>
    </source>
</evidence>
<dbReference type="AlphaFoldDB" id="A0A8J5XHW9"/>
<keyword evidence="8" id="KW-1185">Reference proteome</keyword>
<evidence type="ECO:0000256" key="1">
    <source>
        <dbReference type="ARBA" id="ARBA00004370"/>
    </source>
</evidence>
<name>A0A8J5XHW9_DIALT</name>
<accession>A0A8J5XHW9</accession>
<proteinExistence type="predicted"/>
<feature type="transmembrane region" description="Helical" evidence="5">
    <location>
        <begin position="196"/>
        <end position="220"/>
    </location>
</feature>
<dbReference type="GO" id="GO:0016020">
    <property type="term" value="C:membrane"/>
    <property type="evidence" value="ECO:0007669"/>
    <property type="project" value="UniProtKB-SubCell"/>
</dbReference>
<dbReference type="OMA" id="WIAAFDE"/>
<gene>
    <name evidence="7" type="ORF">KFE25_007789</name>
</gene>
<feature type="transmembrane region" description="Helical" evidence="5">
    <location>
        <begin position="148"/>
        <end position="168"/>
    </location>
</feature>
<comment type="caution">
    <text evidence="7">The sequence shown here is derived from an EMBL/GenBank/DDBJ whole genome shotgun (WGS) entry which is preliminary data.</text>
</comment>
<dbReference type="InterPro" id="IPR050307">
    <property type="entry name" value="Sterol_Desaturase_Related"/>
</dbReference>
<evidence type="ECO:0000259" key="6">
    <source>
        <dbReference type="Pfam" id="PF04116"/>
    </source>
</evidence>
<keyword evidence="3 5" id="KW-1133">Transmembrane helix</keyword>
<feature type="transmembrane region" description="Helical" evidence="5">
    <location>
        <begin position="21"/>
        <end position="39"/>
    </location>
</feature>
<dbReference type="InterPro" id="IPR006694">
    <property type="entry name" value="Fatty_acid_hydroxylase"/>
</dbReference>
<organism evidence="7 8">
    <name type="scientific">Diacronema lutheri</name>
    <name type="common">Unicellular marine alga</name>
    <name type="synonym">Monochrysis lutheri</name>
    <dbReference type="NCBI Taxonomy" id="2081491"/>
    <lineage>
        <taxon>Eukaryota</taxon>
        <taxon>Haptista</taxon>
        <taxon>Haptophyta</taxon>
        <taxon>Pavlovophyceae</taxon>
        <taxon>Pavlovales</taxon>
        <taxon>Pavlovaceae</taxon>
        <taxon>Diacronema</taxon>
    </lineage>
</organism>
<evidence type="ECO:0000256" key="4">
    <source>
        <dbReference type="ARBA" id="ARBA00023136"/>
    </source>
</evidence>
<evidence type="ECO:0000256" key="5">
    <source>
        <dbReference type="SAM" id="Phobius"/>
    </source>
</evidence>
<keyword evidence="2 5" id="KW-0812">Transmembrane</keyword>
<sequence>MVTRGAKANLVVPEAVRAWQVARDVAQLALVTAVALMLWTGSPPSAFGGAALATAPLARVHGNSSASAALAAAPASMLANVWAACVREPVEAASAVVIFFVSLSAMGNSPVGWAASVFLFSYDATSWAAAVAHVAAPFGVYWREGLGVMIWIGMCVLYAAHGLLLLPLDVWRWPGSLADLKLQKDKRIDIAKLPKVARVCAFNLLLVLPYTILLIAVTRATGGRYGVQFGGPFPSKREQLAQFALLLLVDEVLFFYSHWAMHSPALYARVHKRHHEFTAPLALTAIYAHPVEFIVCNLVPFSIGFVPLRTPDYFAAVWVVCAVLGTQTHHSGYRFPWVAFPDQQPFFHDYHHAKFNCNYGNVGLLDWLHGTDRQYKAELAKQAARDAAVRTKLMKS</sequence>
<feature type="transmembrane region" description="Helical" evidence="5">
    <location>
        <begin position="66"/>
        <end position="85"/>
    </location>
</feature>
<dbReference type="GO" id="GO:0008610">
    <property type="term" value="P:lipid biosynthetic process"/>
    <property type="evidence" value="ECO:0007669"/>
    <property type="project" value="InterPro"/>
</dbReference>
<evidence type="ECO:0000256" key="3">
    <source>
        <dbReference type="ARBA" id="ARBA00022989"/>
    </source>
</evidence>
<evidence type="ECO:0000256" key="2">
    <source>
        <dbReference type="ARBA" id="ARBA00022692"/>
    </source>
</evidence>
<dbReference type="OrthoDB" id="408954at2759"/>
<feature type="transmembrane region" description="Helical" evidence="5">
    <location>
        <begin position="97"/>
        <end position="120"/>
    </location>
</feature>
<dbReference type="GO" id="GO:0016491">
    <property type="term" value="F:oxidoreductase activity"/>
    <property type="evidence" value="ECO:0007669"/>
    <property type="project" value="InterPro"/>
</dbReference>
<dbReference type="Proteomes" id="UP000751190">
    <property type="component" value="Unassembled WGS sequence"/>
</dbReference>